<evidence type="ECO:0000313" key="2">
    <source>
        <dbReference type="EMBL" id="KGJ94022.1"/>
    </source>
</evidence>
<organism evidence="2 3">
    <name type="scientific">Colwellia psychrerythraea</name>
    <name type="common">Vibrio psychroerythus</name>
    <dbReference type="NCBI Taxonomy" id="28229"/>
    <lineage>
        <taxon>Bacteria</taxon>
        <taxon>Pseudomonadati</taxon>
        <taxon>Pseudomonadota</taxon>
        <taxon>Gammaproteobacteria</taxon>
        <taxon>Alteromonadales</taxon>
        <taxon>Colwelliaceae</taxon>
        <taxon>Colwellia</taxon>
    </lineage>
</organism>
<sequence length="245" mass="25830">MKLQNLVIVCLTALLSTSALADTIVLMDDQKLTGKVVSIDNKSALFELGGQKIKLERTKIKSITFDQQTVEKPVGITTPTTANSLVGVVIPTSTPLLVKMTSTVNSSKHPAGYKFTARLEAAIVIDNEIIIPRRTIVYGVISESKKSSRLIGKSNMSIKFTAMLINDQLVPFSASDIKAVSESTTKDTVARTARFAAIGGLANGSEGAGNMVKAGLGVSLLTGGSSVNIPSGTLLEFSLTSPINF</sequence>
<dbReference type="OrthoDB" id="6213650at2"/>
<proteinExistence type="predicted"/>
<reference evidence="2 3" key="1">
    <citation type="submission" date="2014-08" db="EMBL/GenBank/DDBJ databases">
        <title>Genomic and Phenotypic Diversity of Colwellia psychrerythraea strains from Disparate Marine Basins.</title>
        <authorList>
            <person name="Techtmann S.M."/>
            <person name="Stelling S.C."/>
            <person name="Utturkar S.M."/>
            <person name="Alshibli N."/>
            <person name="Harris A."/>
            <person name="Brown S.D."/>
            <person name="Hazen T.C."/>
        </authorList>
    </citation>
    <scope>NUCLEOTIDE SEQUENCE [LARGE SCALE GENOMIC DNA]</scope>
    <source>
        <strain evidence="2 3">GAB14E</strain>
    </source>
</reference>
<dbReference type="PATRIC" id="fig|28229.3.peg.2197"/>
<dbReference type="AlphaFoldDB" id="A0A099KVZ4"/>
<feature type="chain" id="PRO_5001957626" evidence="1">
    <location>
        <begin position="22"/>
        <end position="245"/>
    </location>
</feature>
<evidence type="ECO:0000256" key="1">
    <source>
        <dbReference type="SAM" id="SignalP"/>
    </source>
</evidence>
<feature type="signal peptide" evidence="1">
    <location>
        <begin position="1"/>
        <end position="21"/>
    </location>
</feature>
<dbReference type="Proteomes" id="UP000029868">
    <property type="component" value="Unassembled WGS sequence"/>
</dbReference>
<keyword evidence="1" id="KW-0732">Signal</keyword>
<dbReference type="RefSeq" id="WP_033082212.1">
    <property type="nucleotide sequence ID" value="NZ_JQEC01000021.1"/>
</dbReference>
<comment type="caution">
    <text evidence="2">The sequence shown here is derived from an EMBL/GenBank/DDBJ whole genome shotgun (WGS) entry which is preliminary data.</text>
</comment>
<dbReference type="EMBL" id="JQEC01000021">
    <property type="protein sequence ID" value="KGJ94022.1"/>
    <property type="molecule type" value="Genomic_DNA"/>
</dbReference>
<evidence type="ECO:0000313" key="3">
    <source>
        <dbReference type="Proteomes" id="UP000029868"/>
    </source>
</evidence>
<name>A0A099KVZ4_COLPS</name>
<gene>
    <name evidence="2" type="ORF">GAB14E_2577</name>
</gene>
<protein>
    <submittedName>
        <fullName evidence="2">Uncharacterized protein</fullName>
    </submittedName>
</protein>
<accession>A0A099KVZ4</accession>